<evidence type="ECO:0000256" key="2">
    <source>
        <dbReference type="ARBA" id="ARBA00022679"/>
    </source>
</evidence>
<evidence type="ECO:0000256" key="5">
    <source>
        <dbReference type="ARBA" id="ARBA00022723"/>
    </source>
</evidence>
<evidence type="ECO:0000313" key="12">
    <source>
        <dbReference type="Proteomes" id="UP000823896"/>
    </source>
</evidence>
<keyword evidence="7" id="KW-0460">Magnesium</keyword>
<organism evidence="11 12">
    <name type="scientific">Candidatus Merdibacter merdavium</name>
    <dbReference type="NCBI Taxonomy" id="2838692"/>
    <lineage>
        <taxon>Bacteria</taxon>
        <taxon>Bacillati</taxon>
        <taxon>Bacillota</taxon>
        <taxon>Erysipelotrichia</taxon>
        <taxon>Erysipelotrichales</taxon>
        <taxon>Erysipelotrichaceae</taxon>
        <taxon>Merdibacter</taxon>
    </lineage>
</organism>
<dbReference type="InterPro" id="IPR032828">
    <property type="entry name" value="PolyA_RNA-bd"/>
</dbReference>
<feature type="domain" description="tRNA nucleotidyltransferase/poly(A) polymerase RNA and SrmB- binding" evidence="10">
    <location>
        <begin position="176"/>
        <end position="233"/>
    </location>
</feature>
<dbReference type="InterPro" id="IPR050264">
    <property type="entry name" value="Bact_CCA-adding_enz_type3_sf"/>
</dbReference>
<dbReference type="EMBL" id="DWWM01000007">
    <property type="protein sequence ID" value="HJC35817.1"/>
    <property type="molecule type" value="Genomic_DNA"/>
</dbReference>
<reference evidence="11" key="1">
    <citation type="journal article" date="2021" name="PeerJ">
        <title>Extensive microbial diversity within the chicken gut microbiome revealed by metagenomics and culture.</title>
        <authorList>
            <person name="Gilroy R."/>
            <person name="Ravi A."/>
            <person name="Getino M."/>
            <person name="Pursley I."/>
            <person name="Horton D.L."/>
            <person name="Alikhan N.F."/>
            <person name="Baker D."/>
            <person name="Gharbi K."/>
            <person name="Hall N."/>
            <person name="Watson M."/>
            <person name="Adriaenssens E.M."/>
            <person name="Foster-Nyarko E."/>
            <person name="Jarju S."/>
            <person name="Secka A."/>
            <person name="Antonio M."/>
            <person name="Oren A."/>
            <person name="Chaudhuri R.R."/>
            <person name="La Ragione R."/>
            <person name="Hildebrand F."/>
            <person name="Pallen M.J."/>
        </authorList>
    </citation>
    <scope>NUCLEOTIDE SEQUENCE</scope>
    <source>
        <strain evidence="11">CHK187-11901</strain>
    </source>
</reference>
<feature type="domain" description="Poly A polymerase head" evidence="9">
    <location>
        <begin position="25"/>
        <end position="148"/>
    </location>
</feature>
<dbReference type="CDD" id="cd05398">
    <property type="entry name" value="NT_ClassII-CCAase"/>
    <property type="match status" value="1"/>
</dbReference>
<evidence type="ECO:0000259" key="10">
    <source>
        <dbReference type="Pfam" id="PF12627"/>
    </source>
</evidence>
<evidence type="ECO:0000256" key="7">
    <source>
        <dbReference type="ARBA" id="ARBA00022842"/>
    </source>
</evidence>
<dbReference type="InterPro" id="IPR043519">
    <property type="entry name" value="NT_sf"/>
</dbReference>
<dbReference type="PANTHER" id="PTHR46173:SF1">
    <property type="entry name" value="CCA TRNA NUCLEOTIDYLTRANSFERASE 1, MITOCHONDRIAL"/>
    <property type="match status" value="1"/>
</dbReference>
<evidence type="ECO:0000256" key="8">
    <source>
        <dbReference type="RuleBase" id="RU003953"/>
    </source>
</evidence>
<dbReference type="GO" id="GO:0046872">
    <property type="term" value="F:metal ion binding"/>
    <property type="evidence" value="ECO:0007669"/>
    <property type="project" value="UniProtKB-KW"/>
</dbReference>
<dbReference type="GO" id="GO:0016779">
    <property type="term" value="F:nucleotidyltransferase activity"/>
    <property type="evidence" value="ECO:0007669"/>
    <property type="project" value="UniProtKB-KW"/>
</dbReference>
<dbReference type="Proteomes" id="UP000823896">
    <property type="component" value="Unassembled WGS sequence"/>
</dbReference>
<dbReference type="InterPro" id="IPR002646">
    <property type="entry name" value="PolA_pol_head_dom"/>
</dbReference>
<dbReference type="GO" id="GO:0000166">
    <property type="term" value="F:nucleotide binding"/>
    <property type="evidence" value="ECO:0007669"/>
    <property type="project" value="UniProtKB-KW"/>
</dbReference>
<protein>
    <submittedName>
        <fullName evidence="11">HD domain-containing protein</fullName>
    </submittedName>
</protein>
<comment type="similarity">
    <text evidence="8">Belongs to the tRNA nucleotidyltransferase/poly(A) polymerase family.</text>
</comment>
<comment type="caution">
    <text evidence="11">The sequence shown here is derived from an EMBL/GenBank/DDBJ whole genome shotgun (WGS) entry which is preliminary data.</text>
</comment>
<evidence type="ECO:0000259" key="9">
    <source>
        <dbReference type="Pfam" id="PF01743"/>
    </source>
</evidence>
<keyword evidence="6" id="KW-0547">Nucleotide-binding</keyword>
<reference evidence="11" key="2">
    <citation type="submission" date="2021-04" db="EMBL/GenBank/DDBJ databases">
        <authorList>
            <person name="Gilroy R."/>
        </authorList>
    </citation>
    <scope>NUCLEOTIDE SEQUENCE</scope>
    <source>
        <strain evidence="11">CHK187-11901</strain>
    </source>
</reference>
<dbReference type="SUPFAM" id="SSF81301">
    <property type="entry name" value="Nucleotidyltransferase"/>
    <property type="match status" value="1"/>
</dbReference>
<dbReference type="Gene3D" id="1.10.246.80">
    <property type="match status" value="1"/>
</dbReference>
<comment type="cofactor">
    <cofactor evidence="1">
        <name>Mg(2+)</name>
        <dbReference type="ChEBI" id="CHEBI:18420"/>
    </cofactor>
</comment>
<evidence type="ECO:0000256" key="1">
    <source>
        <dbReference type="ARBA" id="ARBA00001946"/>
    </source>
</evidence>
<dbReference type="GO" id="GO:0000049">
    <property type="term" value="F:tRNA binding"/>
    <property type="evidence" value="ECO:0007669"/>
    <property type="project" value="TreeGrafter"/>
</dbReference>
<keyword evidence="2 8" id="KW-0808">Transferase</keyword>
<dbReference type="GO" id="GO:0008033">
    <property type="term" value="P:tRNA processing"/>
    <property type="evidence" value="ECO:0007669"/>
    <property type="project" value="UniProtKB-KW"/>
</dbReference>
<accession>A0A9D2SUM5</accession>
<evidence type="ECO:0000256" key="3">
    <source>
        <dbReference type="ARBA" id="ARBA00022694"/>
    </source>
</evidence>
<keyword evidence="3" id="KW-0819">tRNA processing</keyword>
<evidence type="ECO:0000313" key="11">
    <source>
        <dbReference type="EMBL" id="HJC35817.1"/>
    </source>
</evidence>
<evidence type="ECO:0000256" key="4">
    <source>
        <dbReference type="ARBA" id="ARBA00022695"/>
    </source>
</evidence>
<dbReference type="SUPFAM" id="SSF81891">
    <property type="entry name" value="Poly A polymerase C-terminal region-like"/>
    <property type="match status" value="1"/>
</dbReference>
<keyword evidence="4" id="KW-0548">Nucleotidyltransferase</keyword>
<evidence type="ECO:0000256" key="6">
    <source>
        <dbReference type="ARBA" id="ARBA00022741"/>
    </source>
</evidence>
<gene>
    <name evidence="11" type="ORF">H9702_01650</name>
</gene>
<dbReference type="Pfam" id="PF12627">
    <property type="entry name" value="PolyA_pol_RNAbd"/>
    <property type="match status" value="1"/>
</dbReference>
<dbReference type="PANTHER" id="PTHR46173">
    <property type="entry name" value="CCA TRNA NUCLEOTIDYLTRANSFERASE 1, MITOCHONDRIAL"/>
    <property type="match status" value="1"/>
</dbReference>
<dbReference type="AlphaFoldDB" id="A0A9D2SUM5"/>
<keyword evidence="8" id="KW-0694">RNA-binding</keyword>
<dbReference type="Pfam" id="PF01743">
    <property type="entry name" value="PolyA_pol"/>
    <property type="match status" value="1"/>
</dbReference>
<proteinExistence type="inferred from homology"/>
<keyword evidence="5" id="KW-0479">Metal-binding</keyword>
<sequence>MKPFNSLPEPVHDVITILNANAHEAFLVGGCVRDALLGRTVHDYDIATDALPQQIMAIFSGYCRIVSTGIRHGTVTLIHDGEAIEVTTYRIEQEYRDHRHPAAVSFTTDLLRDLGRRDFTINAMAMHPKLGIIDPFHGQEDLRAGIIRCVGDPARRLQEDALRILRAVRFSCTLHFRIEALLRYAIMRNAGLLAHISAERITKELCLILMSEQPHILCTLRELNLLRWTFPQVLPLIRLAQPSPWHIHDVFHHTDIALDHSRGYSLNQKLALVFHDCGKALTRTTDAQGHAHFKGHAQHSAAIAETALRQLRFPVKDIRIICTLIRFHDCRLRPDARELRHFLAKSGADYSFCRQLLQIQRADDMAKNPAMVKIELARIRAVTALLDQLEQQRPCLTLKQLALCGDDLMKLGLRGKAVGTALDALLDHVLDQPQDNDKKMLMRLAKQRISGSLLHS</sequence>
<dbReference type="Gene3D" id="1.10.3090.10">
    <property type="entry name" value="cca-adding enzyme, domain 2"/>
    <property type="match status" value="1"/>
</dbReference>
<name>A0A9D2SUM5_9FIRM</name>
<dbReference type="Gene3D" id="3.30.460.10">
    <property type="entry name" value="Beta Polymerase, domain 2"/>
    <property type="match status" value="1"/>
</dbReference>